<evidence type="ECO:0000313" key="2">
    <source>
        <dbReference type="EMBL" id="CAE8656105.1"/>
    </source>
</evidence>
<keyword evidence="1" id="KW-0472">Membrane</keyword>
<reference evidence="2" key="1">
    <citation type="submission" date="2021-02" db="EMBL/GenBank/DDBJ databases">
        <authorList>
            <person name="Dougan E. K."/>
            <person name="Rhodes N."/>
            <person name="Thang M."/>
            <person name="Chan C."/>
        </authorList>
    </citation>
    <scope>NUCLEOTIDE SEQUENCE</scope>
</reference>
<dbReference type="Proteomes" id="UP000626109">
    <property type="component" value="Unassembled WGS sequence"/>
</dbReference>
<keyword evidence="1" id="KW-0812">Transmembrane</keyword>
<gene>
    <name evidence="2" type="ORF">PGLA2088_LOCUS11976</name>
</gene>
<sequence length="103" mass="10412">VCPLCYIPAGVAGLWGGSGLLLAVDSDGVAGVASSALALGGVPPLAYLGLRRWRNGRMGYAACCFAASSAVLAFFGPKLLSKGTAKLYSSTPPCCQASLMDKQ</sequence>
<feature type="transmembrane region" description="Helical" evidence="1">
    <location>
        <begin position="28"/>
        <end position="48"/>
    </location>
</feature>
<dbReference type="EMBL" id="CAJNNW010013994">
    <property type="protein sequence ID" value="CAE8656105.1"/>
    <property type="molecule type" value="Genomic_DNA"/>
</dbReference>
<dbReference type="AlphaFoldDB" id="A0A813IQX9"/>
<accession>A0A813IQX9</accession>
<organism evidence="2 3">
    <name type="scientific">Polarella glacialis</name>
    <name type="common">Dinoflagellate</name>
    <dbReference type="NCBI Taxonomy" id="89957"/>
    <lineage>
        <taxon>Eukaryota</taxon>
        <taxon>Sar</taxon>
        <taxon>Alveolata</taxon>
        <taxon>Dinophyceae</taxon>
        <taxon>Suessiales</taxon>
        <taxon>Suessiaceae</taxon>
        <taxon>Polarella</taxon>
    </lineage>
</organism>
<protein>
    <submittedName>
        <fullName evidence="2">Uncharacterized protein</fullName>
    </submittedName>
</protein>
<keyword evidence="1" id="KW-1133">Transmembrane helix</keyword>
<comment type="caution">
    <text evidence="2">The sequence shown here is derived from an EMBL/GenBank/DDBJ whole genome shotgun (WGS) entry which is preliminary data.</text>
</comment>
<evidence type="ECO:0000313" key="3">
    <source>
        <dbReference type="Proteomes" id="UP000626109"/>
    </source>
</evidence>
<proteinExistence type="predicted"/>
<evidence type="ECO:0000256" key="1">
    <source>
        <dbReference type="SAM" id="Phobius"/>
    </source>
</evidence>
<name>A0A813IQX9_POLGL</name>
<feature type="non-terminal residue" evidence="2">
    <location>
        <position position="1"/>
    </location>
</feature>
<feature type="transmembrane region" description="Helical" evidence="1">
    <location>
        <begin position="60"/>
        <end position="80"/>
    </location>
</feature>